<accession>A0AAV7DBC6</accession>
<evidence type="ECO:0000256" key="1">
    <source>
        <dbReference type="SAM" id="Coils"/>
    </source>
</evidence>
<dbReference type="EMBL" id="WNYA01000001">
    <property type="protein sequence ID" value="KAG8594724.1"/>
    <property type="molecule type" value="Genomic_DNA"/>
</dbReference>
<comment type="caution">
    <text evidence="3">The sequence shown here is derived from an EMBL/GenBank/DDBJ whole genome shotgun (WGS) entry which is preliminary data.</text>
</comment>
<dbReference type="Proteomes" id="UP000824782">
    <property type="component" value="Unassembled WGS sequence"/>
</dbReference>
<dbReference type="AlphaFoldDB" id="A0AAV7DBC6"/>
<keyword evidence="4" id="KW-1185">Reference proteome</keyword>
<dbReference type="PANTHER" id="PTHR23347">
    <property type="entry name" value="COLORECTAL MUTANT CANCER PROTEIN MCC PROTEIN -RELATED"/>
    <property type="match status" value="1"/>
</dbReference>
<name>A0AAV7DBC6_ENGPU</name>
<evidence type="ECO:0000313" key="4">
    <source>
        <dbReference type="Proteomes" id="UP000824782"/>
    </source>
</evidence>
<evidence type="ECO:0000256" key="2">
    <source>
        <dbReference type="SAM" id="MobiDB-lite"/>
    </source>
</evidence>
<dbReference type="PANTHER" id="PTHR23347:SF5">
    <property type="entry name" value="HARMONIN-BINDING PROTEIN USHBP1"/>
    <property type="match status" value="1"/>
</dbReference>
<dbReference type="InterPro" id="IPR040171">
    <property type="entry name" value="USBP1-like"/>
</dbReference>
<keyword evidence="1" id="KW-0175">Coiled coil</keyword>
<proteinExistence type="predicted"/>
<feature type="coiled-coil region" evidence="1">
    <location>
        <begin position="79"/>
        <end position="134"/>
    </location>
</feature>
<evidence type="ECO:0000313" key="3">
    <source>
        <dbReference type="EMBL" id="KAG8594724.1"/>
    </source>
</evidence>
<sequence>MEESSNSENERHPDNNAYQNDLFLQLQEVISSLETCVLSWRNPSGKQSREESVTSPLDLSGDEKPEIMHEFNQISRGDAQVLQSEIAHFQENNAALRVKLRLTDKELDRSRATLRIFKEEREKLQTKVKNLQDILQDKGISPTTVSPPGSPVLEELSSFTSEHIHILSELKPHQTSLSPIQVLQYLQNFSRCENPVSCAPDIHPSNMESEMKWLRSERCLKTYSVLLALAEAKQEIILGQISSGDALNSGWKLLPKDLEIKTKLFLMEVKKIFQREGKISISETKKIGCQTSNR</sequence>
<gene>
    <name evidence="3" type="ORF">GDO81_001307</name>
</gene>
<organism evidence="3 4">
    <name type="scientific">Engystomops pustulosus</name>
    <name type="common">Tungara frog</name>
    <name type="synonym">Physalaemus pustulosus</name>
    <dbReference type="NCBI Taxonomy" id="76066"/>
    <lineage>
        <taxon>Eukaryota</taxon>
        <taxon>Metazoa</taxon>
        <taxon>Chordata</taxon>
        <taxon>Craniata</taxon>
        <taxon>Vertebrata</taxon>
        <taxon>Euteleostomi</taxon>
        <taxon>Amphibia</taxon>
        <taxon>Batrachia</taxon>
        <taxon>Anura</taxon>
        <taxon>Neobatrachia</taxon>
        <taxon>Hyloidea</taxon>
        <taxon>Leptodactylidae</taxon>
        <taxon>Leiuperinae</taxon>
        <taxon>Engystomops</taxon>
    </lineage>
</organism>
<protein>
    <submittedName>
        <fullName evidence="3">Uncharacterized protein</fullName>
    </submittedName>
</protein>
<reference evidence="3" key="1">
    <citation type="thesis" date="2020" institute="ProQuest LLC" country="789 East Eisenhower Parkway, Ann Arbor, MI, USA">
        <title>Comparative Genomics and Chromosome Evolution.</title>
        <authorList>
            <person name="Mudd A.B."/>
        </authorList>
    </citation>
    <scope>NUCLEOTIDE SEQUENCE</scope>
    <source>
        <strain evidence="3">237g6f4</strain>
        <tissue evidence="3">Blood</tissue>
    </source>
</reference>
<feature type="region of interest" description="Disordered" evidence="2">
    <location>
        <begin position="43"/>
        <end position="62"/>
    </location>
</feature>